<dbReference type="InterPro" id="IPR010982">
    <property type="entry name" value="Lambda_DNA-bd_dom_sf"/>
</dbReference>
<dbReference type="PROSITE" id="PS50943">
    <property type="entry name" value="HTH_CROC1"/>
    <property type="match status" value="1"/>
</dbReference>
<feature type="domain" description="HTH cro/C1-type" evidence="1">
    <location>
        <begin position="18"/>
        <end position="72"/>
    </location>
</feature>
<organism evidence="2 3">
    <name type="scientific">Caulobacter phage Ccr32</name>
    <dbReference type="NCBI Taxonomy" id="1959738"/>
    <lineage>
        <taxon>Viruses</taxon>
        <taxon>Duplodnaviria</taxon>
        <taxon>Heunggongvirae</taxon>
        <taxon>Uroviricota</taxon>
        <taxon>Caudoviricetes</taxon>
        <taxon>Jeanschmidtviridae</taxon>
        <taxon>Shapirovirus</taxon>
        <taxon>Shapirovirus cbk</taxon>
    </lineage>
</organism>
<evidence type="ECO:0000313" key="2">
    <source>
        <dbReference type="EMBL" id="ARB15129.1"/>
    </source>
</evidence>
<dbReference type="Pfam" id="PF01381">
    <property type="entry name" value="HTH_3"/>
    <property type="match status" value="1"/>
</dbReference>
<sequence>MADDKTPHPVDVYVGRKLRDTRKTAGFSQGQLAEAIGVTFQQVQKYERGHNRISSSKLYEAAQFLKKDIGHFYPPVDDPAFLTDGRADVETAVAEIGAKTILALAGMPAEKRRIVTDVITGLVAA</sequence>
<proteinExistence type="predicted"/>
<dbReference type="SUPFAM" id="SSF47413">
    <property type="entry name" value="lambda repressor-like DNA-binding domains"/>
    <property type="match status" value="1"/>
</dbReference>
<name>A0A1V0EE08_9CAUD</name>
<dbReference type="Proteomes" id="UP000222485">
    <property type="component" value="Genome"/>
</dbReference>
<dbReference type="CDD" id="cd00093">
    <property type="entry name" value="HTH_XRE"/>
    <property type="match status" value="1"/>
</dbReference>
<accession>A0A1V0EE08</accession>
<dbReference type="Gene3D" id="1.10.260.40">
    <property type="entry name" value="lambda repressor-like DNA-binding domains"/>
    <property type="match status" value="1"/>
</dbReference>
<dbReference type="InterPro" id="IPR001387">
    <property type="entry name" value="Cro/C1-type_HTH"/>
</dbReference>
<evidence type="ECO:0000259" key="1">
    <source>
        <dbReference type="PROSITE" id="PS50943"/>
    </source>
</evidence>
<gene>
    <name evidence="2" type="ORF">Ccr32_gp211</name>
</gene>
<reference evidence="3" key="1">
    <citation type="journal article" date="2017" name="Curr. Microbiol.">
        <title>Genomic Diversity of Type B3 Bacteriophages of Caulobacter crescentus.</title>
        <authorList>
            <person name="Ash K.T."/>
            <person name="Drake K.M."/>
            <person name="Gibbs W.S."/>
            <person name="Ely B."/>
        </authorList>
    </citation>
    <scope>NUCLEOTIDE SEQUENCE [LARGE SCALE GENOMIC DNA]</scope>
</reference>
<evidence type="ECO:0000313" key="3">
    <source>
        <dbReference type="Proteomes" id="UP000222485"/>
    </source>
</evidence>
<dbReference type="GO" id="GO:0003677">
    <property type="term" value="F:DNA binding"/>
    <property type="evidence" value="ECO:0007669"/>
    <property type="project" value="InterPro"/>
</dbReference>
<dbReference type="EMBL" id="KY555146">
    <property type="protein sequence ID" value="ARB15129.1"/>
    <property type="molecule type" value="Genomic_DNA"/>
</dbReference>
<protein>
    <submittedName>
        <fullName evidence="2">Transcriptional regulator, Cro/CI family</fullName>
    </submittedName>
</protein>
<dbReference type="SMART" id="SM00530">
    <property type="entry name" value="HTH_XRE"/>
    <property type="match status" value="1"/>
</dbReference>